<dbReference type="GO" id="GO:0008270">
    <property type="term" value="F:zinc ion binding"/>
    <property type="evidence" value="ECO:0007669"/>
    <property type="project" value="UniProtKB-UniRule"/>
</dbReference>
<dbReference type="OMA" id="HINQNFI"/>
<dbReference type="PANTHER" id="PTHR31669:SF283">
    <property type="entry name" value="PROTEIN FAR1-RELATED SEQUENCE"/>
    <property type="match status" value="1"/>
</dbReference>
<name>A0A151RF16_CAJCA</name>
<organism evidence="4 5">
    <name type="scientific">Cajanus cajan</name>
    <name type="common">Pigeon pea</name>
    <name type="synonym">Cajanus indicus</name>
    <dbReference type="NCBI Taxonomy" id="3821"/>
    <lineage>
        <taxon>Eukaryota</taxon>
        <taxon>Viridiplantae</taxon>
        <taxon>Streptophyta</taxon>
        <taxon>Embryophyta</taxon>
        <taxon>Tracheophyta</taxon>
        <taxon>Spermatophyta</taxon>
        <taxon>Magnoliopsida</taxon>
        <taxon>eudicotyledons</taxon>
        <taxon>Gunneridae</taxon>
        <taxon>Pentapetalae</taxon>
        <taxon>rosids</taxon>
        <taxon>fabids</taxon>
        <taxon>Fabales</taxon>
        <taxon>Fabaceae</taxon>
        <taxon>Papilionoideae</taxon>
        <taxon>50 kb inversion clade</taxon>
        <taxon>NPAAA clade</taxon>
        <taxon>indigoferoid/millettioid clade</taxon>
        <taxon>Phaseoleae</taxon>
        <taxon>Cajanus</taxon>
    </lineage>
</organism>
<dbReference type="Gramene" id="C.cajan_37558.t">
    <property type="protein sequence ID" value="C.cajan_37558.t"/>
    <property type="gene ID" value="C.cajan_37558"/>
</dbReference>
<dbReference type="EMBL" id="KQ483791">
    <property type="protein sequence ID" value="KYP41146.1"/>
    <property type="molecule type" value="Genomic_DNA"/>
</dbReference>
<comment type="subcellular location">
    <subcellularLocation>
        <location evidence="1">Nucleus</location>
    </subcellularLocation>
</comment>
<proteinExistence type="inferred from homology"/>
<keyword evidence="1" id="KW-0862">Zinc</keyword>
<evidence type="ECO:0000256" key="1">
    <source>
        <dbReference type="RuleBase" id="RU367018"/>
    </source>
</evidence>
<dbReference type="STRING" id="3821.A0A151RF16"/>
<keyword evidence="1" id="KW-0539">Nucleus</keyword>
<comment type="function">
    <text evidence="1">Putative transcription activator involved in regulating light control of development.</text>
</comment>
<dbReference type="InterPro" id="IPR004330">
    <property type="entry name" value="FAR1_DNA_bnd_dom"/>
</dbReference>
<keyword evidence="1" id="KW-0479">Metal-binding</keyword>
<evidence type="ECO:0000259" key="3">
    <source>
        <dbReference type="Pfam" id="PF10551"/>
    </source>
</evidence>
<dbReference type="AlphaFoldDB" id="A0A151RF16"/>
<reference evidence="4" key="1">
    <citation type="journal article" date="2012" name="Nat. Biotechnol.">
        <title>Draft genome sequence of pigeonpea (Cajanus cajan), an orphan legume crop of resource-poor farmers.</title>
        <authorList>
            <person name="Varshney R.K."/>
            <person name="Chen W."/>
            <person name="Li Y."/>
            <person name="Bharti A.K."/>
            <person name="Saxena R.K."/>
            <person name="Schlueter J.A."/>
            <person name="Donoghue M.T."/>
            <person name="Azam S."/>
            <person name="Fan G."/>
            <person name="Whaley A.M."/>
            <person name="Farmer A.D."/>
            <person name="Sheridan J."/>
            <person name="Iwata A."/>
            <person name="Tuteja R."/>
            <person name="Penmetsa R.V."/>
            <person name="Wu W."/>
            <person name="Upadhyaya H.D."/>
            <person name="Yang S.P."/>
            <person name="Shah T."/>
            <person name="Saxena K.B."/>
            <person name="Michael T."/>
            <person name="McCombie W.R."/>
            <person name="Yang B."/>
            <person name="Zhang G."/>
            <person name="Yang H."/>
            <person name="Wang J."/>
            <person name="Spillane C."/>
            <person name="Cook D.R."/>
            <person name="May G.D."/>
            <person name="Xu X."/>
            <person name="Jackson S.A."/>
        </authorList>
    </citation>
    <scope>NUCLEOTIDE SEQUENCE [LARGE SCALE GENOMIC DNA]</scope>
</reference>
<feature type="domain" description="FAR1" evidence="2">
    <location>
        <begin position="40"/>
        <end position="115"/>
    </location>
</feature>
<comment type="similarity">
    <text evidence="1">Belongs to the FHY3/FAR1 family.</text>
</comment>
<dbReference type="Pfam" id="PF10551">
    <property type="entry name" value="MULE"/>
    <property type="match status" value="1"/>
</dbReference>
<dbReference type="GO" id="GO:0005634">
    <property type="term" value="C:nucleus"/>
    <property type="evidence" value="ECO:0007669"/>
    <property type="project" value="UniProtKB-SubCell"/>
</dbReference>
<evidence type="ECO:0000313" key="4">
    <source>
        <dbReference type="EMBL" id="KYP41146.1"/>
    </source>
</evidence>
<dbReference type="PANTHER" id="PTHR31669">
    <property type="entry name" value="PROTEIN FAR1-RELATED SEQUENCE 10-RELATED"/>
    <property type="match status" value="1"/>
</dbReference>
<evidence type="ECO:0000259" key="2">
    <source>
        <dbReference type="Pfam" id="PF03101"/>
    </source>
</evidence>
<dbReference type="InterPro" id="IPR031052">
    <property type="entry name" value="FHY3/FAR1"/>
</dbReference>
<keyword evidence="1" id="KW-0863">Zinc-finger</keyword>
<dbReference type="Proteomes" id="UP000075243">
    <property type="component" value="Unassembled WGS sequence"/>
</dbReference>
<dbReference type="InterPro" id="IPR018289">
    <property type="entry name" value="MULE_transposase_dom"/>
</dbReference>
<keyword evidence="5" id="KW-1185">Reference proteome</keyword>
<gene>
    <name evidence="4" type="ORF">KK1_037485</name>
</gene>
<dbReference type="GO" id="GO:0006355">
    <property type="term" value="P:regulation of DNA-templated transcription"/>
    <property type="evidence" value="ECO:0007669"/>
    <property type="project" value="UniProtKB-UniRule"/>
</dbReference>
<feature type="domain" description="MULE transposase" evidence="3">
    <location>
        <begin position="201"/>
        <end position="295"/>
    </location>
</feature>
<dbReference type="Pfam" id="PF03101">
    <property type="entry name" value="FAR1"/>
    <property type="match status" value="1"/>
</dbReference>
<protein>
    <recommendedName>
        <fullName evidence="1">Protein FAR1-RELATED SEQUENCE</fullName>
    </recommendedName>
</protein>
<accession>A0A151RF16</accession>
<sequence length="544" mass="63401">MVNPVIVEESEEFERCSTSIREEIPKVGMILNSEEELYAFYKKYAYEVGFGIRKISTKTKGEVTYYSLACSKGGKYVCKTSLSSKIGCQEIFFVIIASGKCTISSINLEHSHALSPKKSRFQMSHKKMDSYSKRRLELNDKGETIKAGVGDAKALCNYFIRMQKKNSNFFYVIDMDDEGHLRNVFWVDAISREAYDSFGDVVSFDSTYLTNRYNMPFSPFVGVNHHGQSILFGCGLLSREDIDTYVWLFKSWLECMRGRTPKAIITYQCRSIQAAVAEVFPQSHHRFCLWHIMKKVPEKLGGLAQYKEKKKTLKAILYDFVELNDFIVGWQRMIDDFGLQENEWLSSLFFDRGRWVPVYVKSIFWAGMSTTQRSESMNAFFDGYVNSKTSLAQFVEQYDSALKKNVKEIPSRYILTRWRKDVKHSHYYVLICYDEISDQGVEFDKLCANFYEAGHLANSRRKYDFLMEWIDKSKEKLKDDMGWDRSKQITLPSIDHVIKSNEKLLSPLQVRSKGRPPSKRKESKMEKIIKKKKKKEVNIKYVFL</sequence>
<evidence type="ECO:0000313" key="5">
    <source>
        <dbReference type="Proteomes" id="UP000075243"/>
    </source>
</evidence>